<dbReference type="Gene3D" id="1.10.10.60">
    <property type="entry name" value="Homeodomain-like"/>
    <property type="match status" value="1"/>
</dbReference>
<reference evidence="1 2" key="1">
    <citation type="submission" date="2017-06" db="EMBL/GenBank/DDBJ databases">
        <authorList>
            <person name="Kim H.J."/>
            <person name="Triplett B.A."/>
        </authorList>
    </citation>
    <scope>NUCLEOTIDE SEQUENCE [LARGE SCALE GENOMIC DNA]</scope>
    <source>
        <strain evidence="1 2">S18795</strain>
    </source>
</reference>
<dbReference type="InterPro" id="IPR009057">
    <property type="entry name" value="Homeodomain-like_sf"/>
</dbReference>
<dbReference type="Proteomes" id="UP000197904">
    <property type="component" value="Unassembled WGS sequence"/>
</dbReference>
<dbReference type="AlphaFoldDB" id="A0A246KUP3"/>
<organism evidence="1 2">
    <name type="scientific">Stenotrophomonas pavanii</name>
    <dbReference type="NCBI Taxonomy" id="487698"/>
    <lineage>
        <taxon>Bacteria</taxon>
        <taxon>Pseudomonadati</taxon>
        <taxon>Pseudomonadota</taxon>
        <taxon>Gammaproteobacteria</taxon>
        <taxon>Lysobacterales</taxon>
        <taxon>Lysobacteraceae</taxon>
        <taxon>Stenotrophomonas</taxon>
    </lineage>
</organism>
<evidence type="ECO:0000313" key="1">
    <source>
        <dbReference type="EMBL" id="OWR28959.1"/>
    </source>
</evidence>
<name>A0A246KUP3_9GAMM</name>
<protein>
    <submittedName>
        <fullName evidence="1">Terminase</fullName>
    </submittedName>
</protein>
<dbReference type="RefSeq" id="WP_088476302.1">
    <property type="nucleotide sequence ID" value="NZ_NIXP01000123.1"/>
</dbReference>
<comment type="caution">
    <text evidence="1">The sequence shown here is derived from an EMBL/GenBank/DDBJ whole genome shotgun (WGS) entry which is preliminary data.</text>
</comment>
<accession>A0A246KUP3</accession>
<proteinExistence type="predicted"/>
<dbReference type="SUPFAM" id="SSF46689">
    <property type="entry name" value="Homeodomain-like"/>
    <property type="match status" value="1"/>
</dbReference>
<sequence length="147" mass="16752">MGRPSKYKPEYAKQAEKLCLLGATDQELADFFEVEVRTVYRWKGEYPDFCQALKSGKEEADARVERSLYQQAIGYEQDEVKIFMPAQAEAPVYAPYRAKVAPNVTAAIFWLKNRKSQDWRDKQQTELTGPDGGPIETATSIKLIPLE</sequence>
<gene>
    <name evidence="1" type="ORF">CEE55_18175</name>
</gene>
<dbReference type="EMBL" id="NIXP01000123">
    <property type="protein sequence ID" value="OWR28959.1"/>
    <property type="molecule type" value="Genomic_DNA"/>
</dbReference>
<evidence type="ECO:0000313" key="2">
    <source>
        <dbReference type="Proteomes" id="UP000197904"/>
    </source>
</evidence>